<evidence type="ECO:0000313" key="1">
    <source>
        <dbReference type="Proteomes" id="UP000887579"/>
    </source>
</evidence>
<dbReference type="Proteomes" id="UP000887579">
    <property type="component" value="Unplaced"/>
</dbReference>
<accession>A0AC34GD94</accession>
<reference evidence="2" key="1">
    <citation type="submission" date="2022-11" db="UniProtKB">
        <authorList>
            <consortium name="WormBaseParasite"/>
        </authorList>
    </citation>
    <scope>IDENTIFICATION</scope>
</reference>
<dbReference type="WBParaSite" id="ES5_v2.g27573.t1">
    <property type="protein sequence ID" value="ES5_v2.g27573.t1"/>
    <property type="gene ID" value="ES5_v2.g27573"/>
</dbReference>
<name>A0AC34GD94_9BILA</name>
<protein>
    <submittedName>
        <fullName evidence="2">Uncharacterized protein</fullName>
    </submittedName>
</protein>
<proteinExistence type="predicted"/>
<sequence>MSDSADDGADEVKVFRKNDAEDLGTDSLQSSVQLHEDKQDVAFEAELETQPPINGQKPNLPFSFPGQKPNLPFSFPGMPPISPVVSWMSPYASPAYFA</sequence>
<organism evidence="1 2">
    <name type="scientific">Panagrolaimus sp. ES5</name>
    <dbReference type="NCBI Taxonomy" id="591445"/>
    <lineage>
        <taxon>Eukaryota</taxon>
        <taxon>Metazoa</taxon>
        <taxon>Ecdysozoa</taxon>
        <taxon>Nematoda</taxon>
        <taxon>Chromadorea</taxon>
        <taxon>Rhabditida</taxon>
        <taxon>Tylenchina</taxon>
        <taxon>Panagrolaimomorpha</taxon>
        <taxon>Panagrolaimoidea</taxon>
        <taxon>Panagrolaimidae</taxon>
        <taxon>Panagrolaimus</taxon>
    </lineage>
</organism>
<evidence type="ECO:0000313" key="2">
    <source>
        <dbReference type="WBParaSite" id="ES5_v2.g27573.t1"/>
    </source>
</evidence>